<accession>A0A8H7BVK1</accession>
<dbReference type="OrthoDB" id="331341at2759"/>
<feature type="region of interest" description="Disordered" evidence="2">
    <location>
        <begin position="1"/>
        <end position="149"/>
    </location>
</feature>
<evidence type="ECO:0000313" key="3">
    <source>
        <dbReference type="EMBL" id="KAF7725575.1"/>
    </source>
</evidence>
<dbReference type="InterPro" id="IPR039905">
    <property type="entry name" value="CD2BP2/Lin1"/>
</dbReference>
<protein>
    <recommendedName>
        <fullName evidence="5">GYF domain-containing protein</fullName>
    </recommendedName>
</protein>
<dbReference type="GO" id="GO:0005682">
    <property type="term" value="C:U5 snRNP"/>
    <property type="evidence" value="ECO:0007669"/>
    <property type="project" value="InterPro"/>
</dbReference>
<feature type="compositionally biased region" description="Basic and acidic residues" evidence="2">
    <location>
        <begin position="129"/>
        <end position="146"/>
    </location>
</feature>
<keyword evidence="4" id="KW-1185">Reference proteome</keyword>
<organism evidence="3 4">
    <name type="scientific">Apophysomyces ossiformis</name>
    <dbReference type="NCBI Taxonomy" id="679940"/>
    <lineage>
        <taxon>Eukaryota</taxon>
        <taxon>Fungi</taxon>
        <taxon>Fungi incertae sedis</taxon>
        <taxon>Mucoromycota</taxon>
        <taxon>Mucoromycotina</taxon>
        <taxon>Mucoromycetes</taxon>
        <taxon>Mucorales</taxon>
        <taxon>Mucorineae</taxon>
        <taxon>Mucoraceae</taxon>
        <taxon>Apophysomyces</taxon>
    </lineage>
</organism>
<keyword evidence="1" id="KW-0175">Coiled coil</keyword>
<comment type="caution">
    <text evidence="3">The sequence shown here is derived from an EMBL/GenBank/DDBJ whole genome shotgun (WGS) entry which is preliminary data.</text>
</comment>
<dbReference type="EMBL" id="JABAYA010000094">
    <property type="protein sequence ID" value="KAF7725575.1"/>
    <property type="molecule type" value="Genomic_DNA"/>
</dbReference>
<feature type="coiled-coil region" evidence="1">
    <location>
        <begin position="259"/>
        <end position="286"/>
    </location>
</feature>
<feature type="region of interest" description="Disordered" evidence="2">
    <location>
        <begin position="183"/>
        <end position="213"/>
    </location>
</feature>
<dbReference type="PANTHER" id="PTHR13138">
    <property type="entry name" value="PROTEIN LIN1"/>
    <property type="match status" value="1"/>
</dbReference>
<feature type="compositionally biased region" description="Acidic residues" evidence="2">
    <location>
        <begin position="97"/>
        <end position="109"/>
    </location>
</feature>
<name>A0A8H7BVK1_9FUNG</name>
<feature type="compositionally biased region" description="Basic and acidic residues" evidence="2">
    <location>
        <begin position="183"/>
        <end position="211"/>
    </location>
</feature>
<dbReference type="Proteomes" id="UP000605846">
    <property type="component" value="Unassembled WGS sequence"/>
</dbReference>
<dbReference type="PANTHER" id="PTHR13138:SF3">
    <property type="entry name" value="CD2 ANTIGEN CYTOPLASMIC TAIL-BINDING PROTEIN 2"/>
    <property type="match status" value="1"/>
</dbReference>
<evidence type="ECO:0000256" key="2">
    <source>
        <dbReference type="SAM" id="MobiDB-lite"/>
    </source>
</evidence>
<dbReference type="AlphaFoldDB" id="A0A8H7BVK1"/>
<proteinExistence type="predicted"/>
<gene>
    <name evidence="3" type="ORF">EC973_009530</name>
</gene>
<evidence type="ECO:0000256" key="1">
    <source>
        <dbReference type="SAM" id="Coils"/>
    </source>
</evidence>
<evidence type="ECO:0008006" key="5">
    <source>
        <dbReference type="Google" id="ProtNLM"/>
    </source>
</evidence>
<sequence length="333" mass="37804">MSGAKRAKGSFDSDDYYEKASSSKRVRFNNSRSDSPGDFEIDHEEALEQKKQRRGAIDADVYGSDDEEVGGGVYSSASEDEEDEEQNGKKPSKATEDFDMFADDAEIEATTEKKGRRKLAMNEIEGQEFDSHDRSDSEDEQGKEPKLTAFNMRQEMEEGSFDSQGNYTLNKEDPQAFHDRWMEGISRKEMSRARDAQERRDKEEALKEAERQAGLPQTKADVYRQLVEYLLPGENVRDALSKLGGGSKVPAWKQKLMQKKNKNSQAKAKEQAVDEKEEAARKKKVESITALADQMMALGYFGIYDDTLETMVRYLRREGCVPEDWVPSGIHRA</sequence>
<reference evidence="3" key="1">
    <citation type="submission" date="2020-01" db="EMBL/GenBank/DDBJ databases">
        <title>Genome Sequencing of Three Apophysomyces-Like Fungal Strains Confirms a Novel Fungal Genus in the Mucoromycota with divergent Burkholderia-like Endosymbiotic Bacteria.</title>
        <authorList>
            <person name="Stajich J.E."/>
            <person name="Macias A.M."/>
            <person name="Carter-House D."/>
            <person name="Lovett B."/>
            <person name="Kasson L.R."/>
            <person name="Berry K."/>
            <person name="Grigoriev I."/>
            <person name="Chang Y."/>
            <person name="Spatafora J."/>
            <person name="Kasson M.T."/>
        </authorList>
    </citation>
    <scope>NUCLEOTIDE SEQUENCE</scope>
    <source>
        <strain evidence="3">NRRL A-21654</strain>
    </source>
</reference>
<evidence type="ECO:0000313" key="4">
    <source>
        <dbReference type="Proteomes" id="UP000605846"/>
    </source>
</evidence>